<dbReference type="Pfam" id="PF03775">
    <property type="entry name" value="MinC_C"/>
    <property type="match status" value="1"/>
</dbReference>
<evidence type="ECO:0000256" key="5">
    <source>
        <dbReference type="ARBA" id="ARBA00046874"/>
    </source>
</evidence>
<comment type="subunit">
    <text evidence="5 6">Interacts with MinD and FtsZ.</text>
</comment>
<comment type="function">
    <text evidence="6">Cell division inhibitor that blocks the formation of polar Z ring septums. Rapidly oscillates between the poles of the cell to destabilize FtsZ filaments that have formed before they mature into polar Z rings. Prevents FtsZ polymerization.</text>
</comment>
<evidence type="ECO:0000256" key="4">
    <source>
        <dbReference type="ARBA" id="ARBA00023306"/>
    </source>
</evidence>
<dbReference type="PANTHER" id="PTHR34108:SF1">
    <property type="entry name" value="SEPTUM SITE-DETERMINING PROTEIN MINC"/>
    <property type="match status" value="1"/>
</dbReference>
<dbReference type="Gene3D" id="3.30.160.540">
    <property type="match status" value="1"/>
</dbReference>
<name>A0A081BU63_VECG1</name>
<reference evidence="9 10" key="1">
    <citation type="journal article" date="2015" name="PeerJ">
        <title>First genomic representation of candidate bacterial phylum KSB3 points to enhanced environmental sensing as a trigger of wastewater bulking.</title>
        <authorList>
            <person name="Sekiguchi Y."/>
            <person name="Ohashi A."/>
            <person name="Parks D.H."/>
            <person name="Yamauchi T."/>
            <person name="Tyson G.W."/>
            <person name="Hugenholtz P."/>
        </authorList>
    </citation>
    <scope>NUCLEOTIDE SEQUENCE [LARGE SCALE GENOMIC DNA]</scope>
</reference>
<dbReference type="STRING" id="1499967.U27_02829"/>
<gene>
    <name evidence="6" type="primary">minC</name>
    <name evidence="9" type="ORF">U27_02829</name>
</gene>
<dbReference type="InterPro" id="IPR036145">
    <property type="entry name" value="MinC_C_sf"/>
</dbReference>
<dbReference type="Pfam" id="PF22642">
    <property type="entry name" value="MinC_N_1"/>
    <property type="match status" value="1"/>
</dbReference>
<dbReference type="InterPro" id="IPR016098">
    <property type="entry name" value="CAP/MinC_C"/>
</dbReference>
<dbReference type="HAMAP" id="MF_00267">
    <property type="entry name" value="MinC"/>
    <property type="match status" value="1"/>
</dbReference>
<dbReference type="AlphaFoldDB" id="A0A081BU63"/>
<evidence type="ECO:0000313" key="10">
    <source>
        <dbReference type="Proteomes" id="UP000030661"/>
    </source>
</evidence>
<protein>
    <recommendedName>
        <fullName evidence="6">Probable septum site-determining protein MinC</fullName>
    </recommendedName>
</protein>
<evidence type="ECO:0000259" key="7">
    <source>
        <dbReference type="Pfam" id="PF03775"/>
    </source>
</evidence>
<comment type="similarity">
    <text evidence="1 6">Belongs to the MinC family.</text>
</comment>
<dbReference type="SUPFAM" id="SSF63848">
    <property type="entry name" value="Cell-division inhibitor MinC, C-terminal domain"/>
    <property type="match status" value="1"/>
</dbReference>
<evidence type="ECO:0000256" key="1">
    <source>
        <dbReference type="ARBA" id="ARBA00006291"/>
    </source>
</evidence>
<evidence type="ECO:0000256" key="3">
    <source>
        <dbReference type="ARBA" id="ARBA00023210"/>
    </source>
</evidence>
<dbReference type="GO" id="GO:0000917">
    <property type="term" value="P:division septum assembly"/>
    <property type="evidence" value="ECO:0007669"/>
    <property type="project" value="UniProtKB-KW"/>
</dbReference>
<accession>A0A081BU63</accession>
<keyword evidence="4 6" id="KW-0131">Cell cycle</keyword>
<feature type="domain" description="Septum formation inhibitor MinC C-terminal" evidence="7">
    <location>
        <begin position="194"/>
        <end position="296"/>
    </location>
</feature>
<feature type="domain" description="Septum site-determining protein MinC N-terminal" evidence="8">
    <location>
        <begin position="8"/>
        <end position="82"/>
    </location>
</feature>
<proteinExistence type="inferred from homology"/>
<keyword evidence="10" id="KW-1185">Reference proteome</keyword>
<dbReference type="InterPro" id="IPR005526">
    <property type="entry name" value="Septum_form_inhib_MinC_C"/>
</dbReference>
<dbReference type="NCBIfam" id="TIGR01222">
    <property type="entry name" value="minC"/>
    <property type="match status" value="1"/>
</dbReference>
<dbReference type="GO" id="GO:1901891">
    <property type="term" value="P:regulation of cell septum assembly"/>
    <property type="evidence" value="ECO:0007669"/>
    <property type="project" value="InterPro"/>
</dbReference>
<dbReference type="Proteomes" id="UP000030661">
    <property type="component" value="Unassembled WGS sequence"/>
</dbReference>
<evidence type="ECO:0000313" key="9">
    <source>
        <dbReference type="EMBL" id="GAK55868.1"/>
    </source>
</evidence>
<dbReference type="GO" id="GO:0000902">
    <property type="term" value="P:cell morphogenesis"/>
    <property type="evidence" value="ECO:0007669"/>
    <property type="project" value="InterPro"/>
</dbReference>
<evidence type="ECO:0000256" key="6">
    <source>
        <dbReference type="HAMAP-Rule" id="MF_00267"/>
    </source>
</evidence>
<keyword evidence="2 6" id="KW-0132">Cell division</keyword>
<keyword evidence="3 6" id="KW-0717">Septation</keyword>
<organism evidence="9 10">
    <name type="scientific">Vecturithrix granuli</name>
    <dbReference type="NCBI Taxonomy" id="1499967"/>
    <lineage>
        <taxon>Bacteria</taxon>
        <taxon>Candidatus Moduliflexota</taxon>
        <taxon>Candidatus Vecturitrichia</taxon>
        <taxon>Candidatus Vecturitrichales</taxon>
        <taxon>Candidatus Vecturitrichaceae</taxon>
        <taxon>Candidatus Vecturithrix</taxon>
    </lineage>
</organism>
<evidence type="ECO:0000259" key="8">
    <source>
        <dbReference type="Pfam" id="PF22642"/>
    </source>
</evidence>
<dbReference type="InterPro" id="IPR013033">
    <property type="entry name" value="MinC"/>
</dbReference>
<dbReference type="Gene3D" id="2.160.20.70">
    <property type="match status" value="1"/>
</dbReference>
<dbReference type="PANTHER" id="PTHR34108">
    <property type="entry name" value="SEPTUM SITE-DETERMINING PROTEIN MINC"/>
    <property type="match status" value="1"/>
</dbReference>
<dbReference type="EMBL" id="DF820464">
    <property type="protein sequence ID" value="GAK55868.1"/>
    <property type="molecule type" value="Genomic_DNA"/>
</dbReference>
<dbReference type="HOGENOM" id="CLU_048711_2_0_0"/>
<evidence type="ECO:0000256" key="2">
    <source>
        <dbReference type="ARBA" id="ARBA00022618"/>
    </source>
</evidence>
<sequence length="299" mass="33546">MRTKKQLVEIKGQKDGLWIYLDDQDTLDDVFSALDDRLKASNRFFSGAEVTIDTGIRKIAAEDQSLLRKIVEQTYALQIKEIRSTDAQLILSEESSEFLFDDLGSILTRDEVNEQSNPQTSLNDQAAYPEKSRLTKEASAEVLRNDLSEEPEEEDAFMKYIDATFQIPVQHTWEPKPTYSSEHLYENEETAFYFRGTVRSGQTLEYPGNIVILGDINPGAYVIASGDIIVMGRLQGVVHAGAEGEERAVVIGASFTPSQLRIAQYIGRSPDEYHKSRAKQGQTEKAYVKDGAIVIEPIL</sequence>
<dbReference type="eggNOG" id="COG0850">
    <property type="taxonomic scope" value="Bacteria"/>
</dbReference>
<dbReference type="InterPro" id="IPR055219">
    <property type="entry name" value="MinC_N_1"/>
</dbReference>